<dbReference type="RefSeq" id="WP_319268308.1">
    <property type="nucleotide sequence ID" value="NZ_JBHTCK010000003.1"/>
</dbReference>
<protein>
    <submittedName>
        <fullName evidence="2">Uncharacterized protein</fullName>
    </submittedName>
</protein>
<evidence type="ECO:0000256" key="1">
    <source>
        <dbReference type="SAM" id="MobiDB-lite"/>
    </source>
</evidence>
<evidence type="ECO:0000313" key="3">
    <source>
        <dbReference type="Proteomes" id="UP001596509"/>
    </source>
</evidence>
<dbReference type="Proteomes" id="UP001596509">
    <property type="component" value="Unassembled WGS sequence"/>
</dbReference>
<reference evidence="3" key="1">
    <citation type="journal article" date="2019" name="Int. J. Syst. Evol. Microbiol.">
        <title>The Global Catalogue of Microorganisms (GCM) 10K type strain sequencing project: providing services to taxonomists for standard genome sequencing and annotation.</title>
        <authorList>
            <consortium name="The Broad Institute Genomics Platform"/>
            <consortium name="The Broad Institute Genome Sequencing Center for Infectious Disease"/>
            <person name="Wu L."/>
            <person name="Ma J."/>
        </authorList>
    </citation>
    <scope>NUCLEOTIDE SEQUENCE [LARGE SCALE GENOMIC DNA]</scope>
    <source>
        <strain evidence="3">ICMP 19430</strain>
    </source>
</reference>
<feature type="region of interest" description="Disordered" evidence="1">
    <location>
        <begin position="47"/>
        <end position="84"/>
    </location>
</feature>
<keyword evidence="3" id="KW-1185">Reference proteome</keyword>
<gene>
    <name evidence="2" type="ORF">ACFQW9_14290</name>
</gene>
<comment type="caution">
    <text evidence="2">The sequence shown here is derived from an EMBL/GenBank/DDBJ whole genome shotgun (WGS) entry which is preliminary data.</text>
</comment>
<name>A0ABW2MA47_9ACTN</name>
<organism evidence="2 3">
    <name type="scientific">Streptomyces caviscabies</name>
    <dbReference type="NCBI Taxonomy" id="90079"/>
    <lineage>
        <taxon>Bacteria</taxon>
        <taxon>Bacillati</taxon>
        <taxon>Actinomycetota</taxon>
        <taxon>Actinomycetes</taxon>
        <taxon>Kitasatosporales</taxon>
        <taxon>Streptomycetaceae</taxon>
        <taxon>Streptomyces</taxon>
    </lineage>
</organism>
<evidence type="ECO:0000313" key="2">
    <source>
        <dbReference type="EMBL" id="MFC7351811.1"/>
    </source>
</evidence>
<sequence length="138" mass="15136">MLRIHCTAEDLARTRVAATRGAAAETHYSLEVLRERQDVSFFRQRRSEAAGRMGPDTCPLTPLVPPRGPAAVRVRGRRLRSRTSTIQRGETKIGVVGFSLPDTVDPTAFELCAPTEEHPLDTTAFPCVPVKAPDGKRS</sequence>
<dbReference type="EMBL" id="JBHTCK010000003">
    <property type="protein sequence ID" value="MFC7351811.1"/>
    <property type="molecule type" value="Genomic_DNA"/>
</dbReference>
<proteinExistence type="predicted"/>
<accession>A0ABW2MA47</accession>